<evidence type="ECO:0000256" key="4">
    <source>
        <dbReference type="ARBA" id="ARBA00022679"/>
    </source>
</evidence>
<feature type="domain" description="Response regulatory" evidence="10">
    <location>
        <begin position="486"/>
        <end position="594"/>
    </location>
</feature>
<dbReference type="PANTHER" id="PTHR43047:SF64">
    <property type="entry name" value="HISTIDINE KINASE CONTAINING CHEY-HOMOLOGOUS RECEIVER DOMAIN AND PAS DOMAIN-RELATED"/>
    <property type="match status" value="1"/>
</dbReference>
<feature type="domain" description="Histidine kinase" evidence="9">
    <location>
        <begin position="242"/>
        <end position="461"/>
    </location>
</feature>
<name>A0A1M6RX07_9PROT</name>
<sequence length="594" mass="62336">MLHIPTVLAISATLAGTYGSILLSLWLQQRGQVAMRTWGAAYLLGSVGLGLMMLRGMAPDVVTVQLANAVMALVYGVVWAGARQFGGGRPHPAGAVAGSLAWLAACQVPAFYDSIPARVTGMAMIAAGYYLAAAWEFRPRDGGQVLRSQRLIIGLLVANAVAYLLRIPGILAVPVQPAMADIPASPYAIAFLLIGIATGGSLILGLVALLREKEEREGHAALLEARDAADRASAGKTRFLAHMSHELRTPLNGVLGLAQALVQDPALPPTQRERAAMLERAGRHLNALLNDILDLSSIEAGRLQLVATPSRLRPLLEEVAGLARAGAGAKGLHLRIDLAPDLPGAVLCDPLRIRQILHNLLNNAIKFTPPGGAVTLAVRRGEPSGLLLTVTDDGPGVPEDLRDRLFQDYARATREAAKGDGTGLGLAISAGLARAMEGSIRFGTPPCGKGSLFEVWLPLPEAEMAPETPHPPAPSPSPSPSATGLHVLVVDDVTVNRLVLRAILEPAGHRVSEAADGQAALDLLGAPDPLPDLVLMDVLMPGLDGLETTRRIRAMPGPAARLRILAVTASAMPDQIAECLRAGMDGHVTKPVDR</sequence>
<evidence type="ECO:0000256" key="3">
    <source>
        <dbReference type="ARBA" id="ARBA00022553"/>
    </source>
</evidence>
<evidence type="ECO:0000256" key="8">
    <source>
        <dbReference type="SAM" id="Phobius"/>
    </source>
</evidence>
<dbReference type="Pfam" id="PF02518">
    <property type="entry name" value="HATPase_c"/>
    <property type="match status" value="1"/>
</dbReference>
<dbReference type="SUPFAM" id="SSF52172">
    <property type="entry name" value="CheY-like"/>
    <property type="match status" value="1"/>
</dbReference>
<evidence type="ECO:0000256" key="1">
    <source>
        <dbReference type="ARBA" id="ARBA00000085"/>
    </source>
</evidence>
<gene>
    <name evidence="11" type="ORF">SAMN02745194_04778</name>
</gene>
<dbReference type="InterPro" id="IPR004358">
    <property type="entry name" value="Sig_transdc_His_kin-like_C"/>
</dbReference>
<dbReference type="PROSITE" id="PS50109">
    <property type="entry name" value="HIS_KIN"/>
    <property type="match status" value="1"/>
</dbReference>
<organism evidence="11 12">
    <name type="scientific">Muricoccus roseus</name>
    <dbReference type="NCBI Taxonomy" id="198092"/>
    <lineage>
        <taxon>Bacteria</taxon>
        <taxon>Pseudomonadati</taxon>
        <taxon>Pseudomonadota</taxon>
        <taxon>Alphaproteobacteria</taxon>
        <taxon>Acetobacterales</taxon>
        <taxon>Roseomonadaceae</taxon>
        <taxon>Muricoccus</taxon>
    </lineage>
</organism>
<dbReference type="Proteomes" id="UP000184387">
    <property type="component" value="Unassembled WGS sequence"/>
</dbReference>
<keyword evidence="8" id="KW-0472">Membrane</keyword>
<dbReference type="Pfam" id="PF00512">
    <property type="entry name" value="HisKA"/>
    <property type="match status" value="1"/>
</dbReference>
<feature type="transmembrane region" description="Helical" evidence="8">
    <location>
        <begin position="39"/>
        <end position="58"/>
    </location>
</feature>
<evidence type="ECO:0000256" key="6">
    <source>
        <dbReference type="PROSITE-ProRule" id="PRU00169"/>
    </source>
</evidence>
<dbReference type="PANTHER" id="PTHR43047">
    <property type="entry name" value="TWO-COMPONENT HISTIDINE PROTEIN KINASE"/>
    <property type="match status" value="1"/>
</dbReference>
<dbReference type="InterPro" id="IPR001789">
    <property type="entry name" value="Sig_transdc_resp-reg_receiver"/>
</dbReference>
<dbReference type="InterPro" id="IPR003594">
    <property type="entry name" value="HATPase_dom"/>
</dbReference>
<feature type="transmembrane region" description="Helical" evidence="8">
    <location>
        <begin position="118"/>
        <end position="137"/>
    </location>
</feature>
<accession>A0A1M6RX07</accession>
<evidence type="ECO:0000259" key="9">
    <source>
        <dbReference type="PROSITE" id="PS50109"/>
    </source>
</evidence>
<dbReference type="SMART" id="SM00448">
    <property type="entry name" value="REC"/>
    <property type="match status" value="1"/>
</dbReference>
<dbReference type="CDD" id="cd17546">
    <property type="entry name" value="REC_hyHK_CKI1_RcsC-like"/>
    <property type="match status" value="1"/>
</dbReference>
<protein>
    <recommendedName>
        <fullName evidence="2">histidine kinase</fullName>
        <ecNumber evidence="2">2.7.13.3</ecNumber>
    </recommendedName>
</protein>
<feature type="transmembrane region" description="Helical" evidence="8">
    <location>
        <begin position="6"/>
        <end position="27"/>
    </location>
</feature>
<dbReference type="GO" id="GO:0000155">
    <property type="term" value="F:phosphorelay sensor kinase activity"/>
    <property type="evidence" value="ECO:0007669"/>
    <property type="project" value="InterPro"/>
</dbReference>
<dbReference type="SMART" id="SM00388">
    <property type="entry name" value="HisKA"/>
    <property type="match status" value="1"/>
</dbReference>
<dbReference type="SUPFAM" id="SSF47384">
    <property type="entry name" value="Homodimeric domain of signal transducing histidine kinase"/>
    <property type="match status" value="1"/>
</dbReference>
<keyword evidence="12" id="KW-1185">Reference proteome</keyword>
<feature type="compositionally biased region" description="Pro residues" evidence="7">
    <location>
        <begin position="468"/>
        <end position="479"/>
    </location>
</feature>
<feature type="transmembrane region" description="Helical" evidence="8">
    <location>
        <begin position="187"/>
        <end position="210"/>
    </location>
</feature>
<dbReference type="InterPro" id="IPR011006">
    <property type="entry name" value="CheY-like_superfamily"/>
</dbReference>
<dbReference type="SMART" id="SM00387">
    <property type="entry name" value="HATPase_c"/>
    <property type="match status" value="1"/>
</dbReference>
<feature type="region of interest" description="Disordered" evidence="7">
    <location>
        <begin position="463"/>
        <end position="483"/>
    </location>
</feature>
<dbReference type="OrthoDB" id="9813151at2"/>
<dbReference type="RefSeq" id="WP_139281447.1">
    <property type="nucleotide sequence ID" value="NZ_FQZF01000047.1"/>
</dbReference>
<dbReference type="CDD" id="cd00082">
    <property type="entry name" value="HisKA"/>
    <property type="match status" value="1"/>
</dbReference>
<keyword evidence="3 6" id="KW-0597">Phosphoprotein</keyword>
<feature type="transmembrane region" description="Helical" evidence="8">
    <location>
        <begin position="149"/>
        <end position="167"/>
    </location>
</feature>
<dbReference type="InterPro" id="IPR005467">
    <property type="entry name" value="His_kinase_dom"/>
</dbReference>
<dbReference type="PROSITE" id="PS50110">
    <property type="entry name" value="RESPONSE_REGULATORY"/>
    <property type="match status" value="1"/>
</dbReference>
<proteinExistence type="predicted"/>
<dbReference type="InterPro" id="IPR036890">
    <property type="entry name" value="HATPase_C_sf"/>
</dbReference>
<evidence type="ECO:0000259" key="10">
    <source>
        <dbReference type="PROSITE" id="PS50110"/>
    </source>
</evidence>
<comment type="catalytic activity">
    <reaction evidence="1">
        <text>ATP + protein L-histidine = ADP + protein N-phospho-L-histidine.</text>
        <dbReference type="EC" id="2.7.13.3"/>
    </reaction>
</comment>
<dbReference type="InterPro" id="IPR036097">
    <property type="entry name" value="HisK_dim/P_sf"/>
</dbReference>
<evidence type="ECO:0000256" key="5">
    <source>
        <dbReference type="ARBA" id="ARBA00022777"/>
    </source>
</evidence>
<dbReference type="EC" id="2.7.13.3" evidence="2"/>
<evidence type="ECO:0000313" key="11">
    <source>
        <dbReference type="EMBL" id="SHK36981.1"/>
    </source>
</evidence>
<keyword evidence="5 11" id="KW-0418">Kinase</keyword>
<dbReference type="Gene3D" id="1.10.287.130">
    <property type="match status" value="1"/>
</dbReference>
<keyword evidence="8" id="KW-1133">Transmembrane helix</keyword>
<dbReference type="EMBL" id="FQZF01000047">
    <property type="protein sequence ID" value="SHK36981.1"/>
    <property type="molecule type" value="Genomic_DNA"/>
</dbReference>
<dbReference type="SUPFAM" id="SSF55874">
    <property type="entry name" value="ATPase domain of HSP90 chaperone/DNA topoisomerase II/histidine kinase"/>
    <property type="match status" value="1"/>
</dbReference>
<dbReference type="STRING" id="198092.SAMN02745194_04778"/>
<keyword evidence="4" id="KW-0808">Transferase</keyword>
<feature type="non-terminal residue" evidence="11">
    <location>
        <position position="594"/>
    </location>
</feature>
<reference evidence="11 12" key="1">
    <citation type="submission" date="2016-11" db="EMBL/GenBank/DDBJ databases">
        <authorList>
            <person name="Jaros S."/>
            <person name="Januszkiewicz K."/>
            <person name="Wedrychowicz H."/>
        </authorList>
    </citation>
    <scope>NUCLEOTIDE SEQUENCE [LARGE SCALE GENOMIC DNA]</scope>
    <source>
        <strain evidence="11 12">DSM 14916</strain>
    </source>
</reference>
<feature type="modified residue" description="4-aspartylphosphate" evidence="6">
    <location>
        <position position="537"/>
    </location>
</feature>
<dbReference type="Gene3D" id="3.30.565.10">
    <property type="entry name" value="Histidine kinase-like ATPase, C-terminal domain"/>
    <property type="match status" value="1"/>
</dbReference>
<evidence type="ECO:0000313" key="12">
    <source>
        <dbReference type="Proteomes" id="UP000184387"/>
    </source>
</evidence>
<feature type="transmembrane region" description="Helical" evidence="8">
    <location>
        <begin position="94"/>
        <end position="112"/>
    </location>
</feature>
<evidence type="ECO:0000256" key="2">
    <source>
        <dbReference type="ARBA" id="ARBA00012438"/>
    </source>
</evidence>
<evidence type="ECO:0000256" key="7">
    <source>
        <dbReference type="SAM" id="MobiDB-lite"/>
    </source>
</evidence>
<dbReference type="InterPro" id="IPR003661">
    <property type="entry name" value="HisK_dim/P_dom"/>
</dbReference>
<dbReference type="AlphaFoldDB" id="A0A1M6RX07"/>
<dbReference type="PRINTS" id="PR00344">
    <property type="entry name" value="BCTRLSENSOR"/>
</dbReference>
<dbReference type="Gene3D" id="3.40.50.2300">
    <property type="match status" value="1"/>
</dbReference>
<feature type="transmembrane region" description="Helical" evidence="8">
    <location>
        <begin position="64"/>
        <end position="82"/>
    </location>
</feature>
<dbReference type="Pfam" id="PF00072">
    <property type="entry name" value="Response_reg"/>
    <property type="match status" value="1"/>
</dbReference>
<keyword evidence="8" id="KW-0812">Transmembrane</keyword>